<dbReference type="EMBL" id="BBWV01000001">
    <property type="protein sequence ID" value="GAO41998.1"/>
    <property type="molecule type" value="Genomic_DNA"/>
</dbReference>
<organism evidence="9 10">
    <name type="scientific">Flavihumibacter petaseus NBRC 106054</name>
    <dbReference type="NCBI Taxonomy" id="1220578"/>
    <lineage>
        <taxon>Bacteria</taxon>
        <taxon>Pseudomonadati</taxon>
        <taxon>Bacteroidota</taxon>
        <taxon>Chitinophagia</taxon>
        <taxon>Chitinophagales</taxon>
        <taxon>Chitinophagaceae</taxon>
        <taxon>Flavihumibacter</taxon>
    </lineage>
</organism>
<dbReference type="STRING" id="1220578.FPE01S_01_10110"/>
<dbReference type="GO" id="GO:0005886">
    <property type="term" value="C:plasma membrane"/>
    <property type="evidence" value="ECO:0007669"/>
    <property type="project" value="UniProtKB-SubCell"/>
</dbReference>
<keyword evidence="4 6" id="KW-1133">Transmembrane helix</keyword>
<feature type="transmembrane region" description="Helical" evidence="6">
    <location>
        <begin position="406"/>
        <end position="429"/>
    </location>
</feature>
<feature type="transmembrane region" description="Helical" evidence="6">
    <location>
        <begin position="748"/>
        <end position="767"/>
    </location>
</feature>
<evidence type="ECO:0000256" key="2">
    <source>
        <dbReference type="ARBA" id="ARBA00022475"/>
    </source>
</evidence>
<comment type="caution">
    <text evidence="9">The sequence shown here is derived from an EMBL/GenBank/DDBJ whole genome shotgun (WGS) entry which is preliminary data.</text>
</comment>
<accession>A0A0E9MWX2</accession>
<sequence length="819" mass="91992">MYWHIGWGYFRMIKNYLKIAIRQLKKQKMYAAIKIGGFALSIAACLLIALFIQHELSYDKSNPDGDRVFRMIGIFNDDTKLNKGTSFPAPMARTLKADMPEVELAGRLMPSKLFDGAGSNQIREVGTKENFYEEGFCFADPEIIELLHIPIIKGDPKKALREPFSLLISRKKAEKFFPGQNPVGKMLVLNNRDNRPIRISGVMEDFPGNSHLQYDYFISMVGTSFWDGEQDTWMASNYDIYVRLAKGTDPKAFAKKATGIVLTQYMIPELKKAGEPMADNFLKKAWLETQRLQDIHLTHDVEDALSHGDNRFVWLFGSVAVFILMLACINFINLSTARSANRAREVGLRKAVGSLRSSLITQFLTESVLYSVLSFVLAVVIAWLLIPYFNQLSQKSLTIPWLSPWFLPVLVGGALLTGIAAGLYPSLYLSSFRPVNVLKGDVARGSKSSMLRNVLVVFQFTCSIILIIGTIVIFSQTNFLLNRKVGFDKDRVVMIQGTNTLGNQVKSFETELMKQSTVQSVTVSDFLPVGNTKRNMNTFWEETQRQTAIGTPVQVWTVDHNYLNTLGMKLISGRNFQPDMPTDSQAVVVNAALVKKMGLKDPLDKVIVNWTKYRIIGVVEDFNFENMRAGIDPLCFVLGSSPTMIAVKVKTADMSAALDQIKTVWGSFMPNQQIRYSFLDENFEQMYADVKRMQRIFGSFSLLAIVIACLGLFALSAFMAEQRNKEISIRKVLGASVAQINGLLSRDFLILVGIAIVVASPIAWFGMQKWLQDYVYRISLTWWMFGLAALIVLLIALATISFQSIKAALSNPIRGLRSE</sequence>
<protein>
    <submittedName>
        <fullName evidence="9">Putative ABC transporter permease protein</fullName>
    </submittedName>
</protein>
<dbReference type="InterPro" id="IPR025857">
    <property type="entry name" value="MacB_PCD"/>
</dbReference>
<dbReference type="PANTHER" id="PTHR30572:SF18">
    <property type="entry name" value="ABC-TYPE MACROLIDE FAMILY EXPORT SYSTEM PERMEASE COMPONENT 2"/>
    <property type="match status" value="1"/>
</dbReference>
<reference evidence="9 10" key="1">
    <citation type="submission" date="2015-04" db="EMBL/GenBank/DDBJ databases">
        <title>Whole genome shotgun sequence of Flavihumibacter petaseus NBRC 106054.</title>
        <authorList>
            <person name="Miyazawa S."/>
            <person name="Hosoyama A."/>
            <person name="Hashimoto M."/>
            <person name="Noguchi M."/>
            <person name="Tsuchikane K."/>
            <person name="Ohji S."/>
            <person name="Yamazoe A."/>
            <person name="Ichikawa N."/>
            <person name="Kimura A."/>
            <person name="Fujita N."/>
        </authorList>
    </citation>
    <scope>NUCLEOTIDE SEQUENCE [LARGE SCALE GENOMIC DNA]</scope>
    <source>
        <strain evidence="9 10">NBRC 106054</strain>
    </source>
</reference>
<feature type="domain" description="ABC3 transporter permease C-terminal" evidence="7">
    <location>
        <begin position="699"/>
        <end position="808"/>
    </location>
</feature>
<feature type="domain" description="MacB-like periplasmic core" evidence="8">
    <location>
        <begin position="470"/>
        <end position="663"/>
    </location>
</feature>
<feature type="transmembrane region" description="Helical" evidence="6">
    <location>
        <begin position="312"/>
        <end position="334"/>
    </location>
</feature>
<feature type="transmembrane region" description="Helical" evidence="6">
    <location>
        <begin position="31"/>
        <end position="52"/>
    </location>
</feature>
<evidence type="ECO:0000256" key="5">
    <source>
        <dbReference type="ARBA" id="ARBA00023136"/>
    </source>
</evidence>
<evidence type="ECO:0000256" key="6">
    <source>
        <dbReference type="SAM" id="Phobius"/>
    </source>
</evidence>
<feature type="transmembrane region" description="Helical" evidence="6">
    <location>
        <begin position="782"/>
        <end position="802"/>
    </location>
</feature>
<evidence type="ECO:0000256" key="4">
    <source>
        <dbReference type="ARBA" id="ARBA00022989"/>
    </source>
</evidence>
<dbReference type="Proteomes" id="UP000033121">
    <property type="component" value="Unassembled WGS sequence"/>
</dbReference>
<gene>
    <name evidence="9" type="ORF">FPE01S_01_10110</name>
</gene>
<keyword evidence="2" id="KW-1003">Cell membrane</keyword>
<evidence type="ECO:0000313" key="9">
    <source>
        <dbReference type="EMBL" id="GAO41998.1"/>
    </source>
</evidence>
<keyword evidence="5 6" id="KW-0472">Membrane</keyword>
<dbReference type="GO" id="GO:0022857">
    <property type="term" value="F:transmembrane transporter activity"/>
    <property type="evidence" value="ECO:0007669"/>
    <property type="project" value="TreeGrafter"/>
</dbReference>
<dbReference type="InterPro" id="IPR003838">
    <property type="entry name" value="ABC3_permease_C"/>
</dbReference>
<dbReference type="InterPro" id="IPR050250">
    <property type="entry name" value="Macrolide_Exporter_MacB"/>
</dbReference>
<evidence type="ECO:0000256" key="3">
    <source>
        <dbReference type="ARBA" id="ARBA00022692"/>
    </source>
</evidence>
<dbReference type="PANTHER" id="PTHR30572">
    <property type="entry name" value="MEMBRANE COMPONENT OF TRANSPORTER-RELATED"/>
    <property type="match status" value="1"/>
</dbReference>
<feature type="transmembrane region" description="Helical" evidence="6">
    <location>
        <begin position="450"/>
        <end position="474"/>
    </location>
</feature>
<keyword evidence="3 6" id="KW-0812">Transmembrane</keyword>
<dbReference type="Pfam" id="PF12704">
    <property type="entry name" value="MacB_PCD"/>
    <property type="match status" value="2"/>
</dbReference>
<comment type="subcellular location">
    <subcellularLocation>
        <location evidence="1">Cell membrane</location>
        <topology evidence="1">Multi-pass membrane protein</topology>
    </subcellularLocation>
</comment>
<evidence type="ECO:0000256" key="1">
    <source>
        <dbReference type="ARBA" id="ARBA00004651"/>
    </source>
</evidence>
<proteinExistence type="predicted"/>
<name>A0A0E9MWX2_9BACT</name>
<feature type="domain" description="MacB-like periplasmic core" evidence="8">
    <location>
        <begin position="35"/>
        <end position="258"/>
    </location>
</feature>
<feature type="domain" description="ABC3 transporter permease C-terminal" evidence="7">
    <location>
        <begin position="318"/>
        <end position="431"/>
    </location>
</feature>
<dbReference type="AlphaFoldDB" id="A0A0E9MWX2"/>
<evidence type="ECO:0000259" key="7">
    <source>
        <dbReference type="Pfam" id="PF02687"/>
    </source>
</evidence>
<feature type="transmembrane region" description="Helical" evidence="6">
    <location>
        <begin position="368"/>
        <end position="386"/>
    </location>
</feature>
<evidence type="ECO:0000259" key="8">
    <source>
        <dbReference type="Pfam" id="PF12704"/>
    </source>
</evidence>
<evidence type="ECO:0000313" key="10">
    <source>
        <dbReference type="Proteomes" id="UP000033121"/>
    </source>
</evidence>
<dbReference type="RefSeq" id="WP_217998169.1">
    <property type="nucleotide sequence ID" value="NZ_BBWV01000001.1"/>
</dbReference>
<feature type="transmembrane region" description="Helical" evidence="6">
    <location>
        <begin position="696"/>
        <end position="720"/>
    </location>
</feature>
<dbReference type="Pfam" id="PF02687">
    <property type="entry name" value="FtsX"/>
    <property type="match status" value="2"/>
</dbReference>
<keyword evidence="10" id="KW-1185">Reference proteome</keyword>